<feature type="domain" description="Tc1-like transposase DDE" evidence="1">
    <location>
        <begin position="173"/>
        <end position="316"/>
    </location>
</feature>
<dbReference type="PANTHER" id="PTHR30347:SF1">
    <property type="entry name" value="MECHANOSENSITIVE CHANNEL MSCK"/>
    <property type="match status" value="1"/>
</dbReference>
<dbReference type="InterPro" id="IPR047655">
    <property type="entry name" value="Transpos_IS630-like"/>
</dbReference>
<name>A0A6J4IWL2_9CHLR</name>
<dbReference type="NCBIfam" id="NF033545">
    <property type="entry name" value="transpos_IS630"/>
    <property type="match status" value="1"/>
</dbReference>
<dbReference type="GO" id="GO:0003676">
    <property type="term" value="F:nucleic acid binding"/>
    <property type="evidence" value="ECO:0007669"/>
    <property type="project" value="InterPro"/>
</dbReference>
<dbReference type="SUPFAM" id="SSF53098">
    <property type="entry name" value="Ribonuclease H-like"/>
    <property type="match status" value="1"/>
</dbReference>
<dbReference type="Pfam" id="PF13358">
    <property type="entry name" value="DDE_3"/>
    <property type="match status" value="1"/>
</dbReference>
<dbReference type="InterPro" id="IPR036397">
    <property type="entry name" value="RNaseH_sf"/>
</dbReference>
<dbReference type="InterPro" id="IPR038717">
    <property type="entry name" value="Tc1-like_DDE_dom"/>
</dbReference>
<dbReference type="InterPro" id="IPR009057">
    <property type="entry name" value="Homeodomain-like_sf"/>
</dbReference>
<protein>
    <submittedName>
        <fullName evidence="2">Mobile element protein</fullName>
    </submittedName>
</protein>
<evidence type="ECO:0000259" key="1">
    <source>
        <dbReference type="Pfam" id="PF13358"/>
    </source>
</evidence>
<dbReference type="InterPro" id="IPR012337">
    <property type="entry name" value="RNaseH-like_sf"/>
</dbReference>
<dbReference type="SUPFAM" id="SSF46689">
    <property type="entry name" value="Homeodomain-like"/>
    <property type="match status" value="1"/>
</dbReference>
<evidence type="ECO:0000313" key="2">
    <source>
        <dbReference type="EMBL" id="CAA9261543.1"/>
    </source>
</evidence>
<organism evidence="2">
    <name type="scientific">uncultured Chloroflexia bacterium</name>
    <dbReference type="NCBI Taxonomy" id="1672391"/>
    <lineage>
        <taxon>Bacteria</taxon>
        <taxon>Bacillati</taxon>
        <taxon>Chloroflexota</taxon>
        <taxon>Chloroflexia</taxon>
        <taxon>environmental samples</taxon>
    </lineage>
</organism>
<dbReference type="PANTHER" id="PTHR30347">
    <property type="entry name" value="POTASSIUM CHANNEL RELATED"/>
    <property type="match status" value="1"/>
</dbReference>
<dbReference type="InterPro" id="IPR052702">
    <property type="entry name" value="MscS-like_channel"/>
</dbReference>
<dbReference type="Gene3D" id="3.30.420.10">
    <property type="entry name" value="Ribonuclease H-like superfamily/Ribonuclease H"/>
    <property type="match status" value="1"/>
</dbReference>
<dbReference type="Pfam" id="PF13565">
    <property type="entry name" value="HTH_32"/>
    <property type="match status" value="1"/>
</dbReference>
<proteinExistence type="predicted"/>
<gene>
    <name evidence="2" type="ORF">AVDCRST_MAG26-2351</name>
</gene>
<dbReference type="AlphaFoldDB" id="A0A6J4IWL2"/>
<reference evidence="2" key="1">
    <citation type="submission" date="2020-02" db="EMBL/GenBank/DDBJ databases">
        <authorList>
            <person name="Meier V. D."/>
        </authorList>
    </citation>
    <scope>NUCLEOTIDE SEQUENCE</scope>
    <source>
        <strain evidence="2">AVDCRST_MAG26</strain>
    </source>
</reference>
<sequence length="374" mass="42335">MPYRVPTALDLSEAERTELESWARRRKTAQALALRARIVLQAAAGLTNTAIAAELGLAKHTVGKWRERFARQRTDGLLDEPRPGAPRRIKDEQIAALVDRTLAERPESSTHWSRRTMAKASGLSATTVGRAWRAFGLQPHRTETFKLSTDPLFAEKVRDIVGLYLAPPDRALVLCVDEKSQVQALDRTQPLLPLRPGQAERRTHDYVRHGTTSLFAAFDVKAGTVIGKCFPRHRAAEFRRFLDEIDAQVPPDLDIHLVLDNAGTHKTKSIRDWLAKRPRYHVHFTPTSASWINQVERWFGLLTERAIRRGVHCSVDALKRDIQAFVDATNADPKPFRWVKSADDILASVKRFCLRSLDEDTTEQALSRTSEPRH</sequence>
<accession>A0A6J4IWL2</accession>
<dbReference type="EMBL" id="CADCTK010000539">
    <property type="protein sequence ID" value="CAA9261543.1"/>
    <property type="molecule type" value="Genomic_DNA"/>
</dbReference>